<dbReference type="InterPro" id="IPR050134">
    <property type="entry name" value="NAD-dep_sirtuin_deacylases"/>
</dbReference>
<organism evidence="6 7">
    <name type="scientific">Gnomoniopsis smithogilvyi</name>
    <dbReference type="NCBI Taxonomy" id="1191159"/>
    <lineage>
        <taxon>Eukaryota</taxon>
        <taxon>Fungi</taxon>
        <taxon>Dikarya</taxon>
        <taxon>Ascomycota</taxon>
        <taxon>Pezizomycotina</taxon>
        <taxon>Sordariomycetes</taxon>
        <taxon>Sordariomycetidae</taxon>
        <taxon>Diaporthales</taxon>
        <taxon>Gnomoniaceae</taxon>
        <taxon>Gnomoniopsis</taxon>
    </lineage>
</organism>
<dbReference type="InterPro" id="IPR029035">
    <property type="entry name" value="DHS-like_NAD/FAD-binding_dom"/>
</dbReference>
<feature type="binding site" evidence="4">
    <location>
        <position position="218"/>
    </location>
    <ligand>
        <name>Zn(2+)</name>
        <dbReference type="ChEBI" id="CHEBI:29105"/>
    </ligand>
</feature>
<dbReference type="InterPro" id="IPR026591">
    <property type="entry name" value="Sirtuin_cat_small_dom_sf"/>
</dbReference>
<feature type="binding site" evidence="4">
    <location>
        <position position="172"/>
    </location>
    <ligand>
        <name>Zn(2+)</name>
        <dbReference type="ChEBI" id="CHEBI:29105"/>
    </ligand>
</feature>
<feature type="active site" description="Proton acceptor" evidence="4">
    <location>
        <position position="159"/>
    </location>
</feature>
<evidence type="ECO:0000256" key="2">
    <source>
        <dbReference type="ARBA" id="ARBA00022679"/>
    </source>
</evidence>
<dbReference type="SUPFAM" id="SSF52467">
    <property type="entry name" value="DHS-like NAD/FAD-binding domain"/>
    <property type="match status" value="1"/>
</dbReference>
<dbReference type="PROSITE" id="PS50305">
    <property type="entry name" value="SIRTUIN"/>
    <property type="match status" value="1"/>
</dbReference>
<evidence type="ECO:0000313" key="6">
    <source>
        <dbReference type="EMBL" id="KAJ4387583.1"/>
    </source>
</evidence>
<keyword evidence="3" id="KW-0520">NAD</keyword>
<dbReference type="Gene3D" id="3.40.50.1220">
    <property type="entry name" value="TPP-binding domain"/>
    <property type="match status" value="1"/>
</dbReference>
<dbReference type="InterPro" id="IPR026590">
    <property type="entry name" value="Ssirtuin_cat_dom"/>
</dbReference>
<name>A0A9W8YMG1_9PEZI</name>
<feature type="domain" description="Deacetylase sirtuin-type" evidence="5">
    <location>
        <begin position="36"/>
        <end position="325"/>
    </location>
</feature>
<dbReference type="GO" id="GO:0005634">
    <property type="term" value="C:nucleus"/>
    <property type="evidence" value="ECO:0007669"/>
    <property type="project" value="TreeGrafter"/>
</dbReference>
<comment type="caution">
    <text evidence="6">The sequence shown here is derived from an EMBL/GenBank/DDBJ whole genome shotgun (WGS) entry which is preliminary data.</text>
</comment>
<dbReference type="GO" id="GO:0046872">
    <property type="term" value="F:metal ion binding"/>
    <property type="evidence" value="ECO:0007669"/>
    <property type="project" value="UniProtKB-KW"/>
</dbReference>
<keyword evidence="4" id="KW-0479">Metal-binding</keyword>
<gene>
    <name evidence="6" type="ORF">N0V93_008178</name>
</gene>
<keyword evidence="2" id="KW-0808">Transferase</keyword>
<dbReference type="Gene3D" id="3.30.1600.10">
    <property type="entry name" value="SIR2/SIRT2 'Small Domain"/>
    <property type="match status" value="1"/>
</dbReference>
<evidence type="ECO:0000256" key="3">
    <source>
        <dbReference type="ARBA" id="ARBA00023027"/>
    </source>
</evidence>
<keyword evidence="7" id="KW-1185">Reference proteome</keyword>
<feature type="binding site" evidence="4">
    <location>
        <position position="167"/>
    </location>
    <ligand>
        <name>Zn(2+)</name>
        <dbReference type="ChEBI" id="CHEBI:29105"/>
    </ligand>
</feature>
<dbReference type="PANTHER" id="PTHR11085:SF10">
    <property type="entry name" value="NAD-DEPENDENT PROTEIN DEACYLASE SIRTUIN-5, MITOCHONDRIAL-RELATED"/>
    <property type="match status" value="1"/>
</dbReference>
<dbReference type="GO" id="GO:0017136">
    <property type="term" value="F:histone deacetylase activity, NAD-dependent"/>
    <property type="evidence" value="ECO:0007669"/>
    <property type="project" value="TreeGrafter"/>
</dbReference>
<reference evidence="6" key="1">
    <citation type="submission" date="2022-10" db="EMBL/GenBank/DDBJ databases">
        <title>Tapping the CABI collections for fungal endophytes: first genome assemblies for Collariella, Neodidymelliopsis, Ascochyta clinopodiicola, Didymella pomorum, Didymosphaeria variabile, Neocosmospora piperis and Neocucurbitaria cava.</title>
        <authorList>
            <person name="Hill R."/>
        </authorList>
    </citation>
    <scope>NUCLEOTIDE SEQUENCE</scope>
    <source>
        <strain evidence="6">IMI 355082</strain>
    </source>
</reference>
<evidence type="ECO:0000259" key="5">
    <source>
        <dbReference type="PROSITE" id="PS50305"/>
    </source>
</evidence>
<dbReference type="EMBL" id="JAPEVB010000005">
    <property type="protein sequence ID" value="KAJ4387583.1"/>
    <property type="molecule type" value="Genomic_DNA"/>
</dbReference>
<dbReference type="Proteomes" id="UP001140453">
    <property type="component" value="Unassembled WGS sequence"/>
</dbReference>
<evidence type="ECO:0000256" key="4">
    <source>
        <dbReference type="PROSITE-ProRule" id="PRU00236"/>
    </source>
</evidence>
<comment type="similarity">
    <text evidence="1">Belongs to the sirtuin family. Class I subfamily.</text>
</comment>
<evidence type="ECO:0000313" key="7">
    <source>
        <dbReference type="Proteomes" id="UP001140453"/>
    </source>
</evidence>
<dbReference type="AlphaFoldDB" id="A0A9W8YMG1"/>
<feature type="binding site" evidence="4">
    <location>
        <position position="221"/>
    </location>
    <ligand>
        <name>Zn(2+)</name>
        <dbReference type="ChEBI" id="CHEBI:29105"/>
    </ligand>
</feature>
<sequence>MNPDLKTELLAAANASLRRHFARLDDEVQAKAATFPPPSEEMLADFTAHLHKSQRILGLFGAGLSASSGNPTYRGANGYWRTYSDQQLATLGAFKSDPNLVWQFYEDRRRMVLEAKPNAAHSALARLAEAVPGFLTVNQNVDELCKRSGHPAEQIINFHGSLFRVRCLDDACGFVAENWDTPIVPALAKEQSSSAPEPGARMEAITVKDIPVDDLPHCPKCKDNLLRPDVIWFGEGIPEERAKRVEEWLDEGDGKVGLMLVVGTSAMVHPAATYISKARARGARVAWFNMEVKTAGTARPEEGDWSFVGDAAALVPLALESFLKSYTPA</sequence>
<keyword evidence="4" id="KW-0862">Zinc</keyword>
<dbReference type="PANTHER" id="PTHR11085">
    <property type="entry name" value="NAD-DEPENDENT PROTEIN DEACYLASE SIRTUIN-5, MITOCHONDRIAL-RELATED"/>
    <property type="match status" value="1"/>
</dbReference>
<protein>
    <recommendedName>
        <fullName evidence="5">Deacetylase sirtuin-type domain-containing protein</fullName>
    </recommendedName>
</protein>
<dbReference type="InterPro" id="IPR003000">
    <property type="entry name" value="Sirtuin"/>
</dbReference>
<accession>A0A9W8YMG1</accession>
<dbReference type="GO" id="GO:0070403">
    <property type="term" value="F:NAD+ binding"/>
    <property type="evidence" value="ECO:0007669"/>
    <property type="project" value="InterPro"/>
</dbReference>
<dbReference type="Pfam" id="PF02146">
    <property type="entry name" value="SIR2"/>
    <property type="match status" value="1"/>
</dbReference>
<evidence type="ECO:0000256" key="1">
    <source>
        <dbReference type="ARBA" id="ARBA00006924"/>
    </source>
</evidence>
<dbReference type="OrthoDB" id="424302at2759"/>
<proteinExistence type="inferred from homology"/>